<protein>
    <submittedName>
        <fullName evidence="5">Uncharacterized protein</fullName>
    </submittedName>
</protein>
<dbReference type="PANTHER" id="PTHR43618:SF18">
    <property type="entry name" value="SHORT CHAIN DEHYDROGENASE_REDUCTASE FAMILY (AFU_ORTHOLOGUE AFUA_5G12480)"/>
    <property type="match status" value="1"/>
</dbReference>
<dbReference type="PRINTS" id="PR00080">
    <property type="entry name" value="SDRFAMILY"/>
</dbReference>
<dbReference type="InterPro" id="IPR002347">
    <property type="entry name" value="SDR_fam"/>
</dbReference>
<keyword evidence="6" id="KW-1185">Reference proteome</keyword>
<dbReference type="Pfam" id="PF13561">
    <property type="entry name" value="adh_short_C2"/>
    <property type="match status" value="1"/>
</dbReference>
<evidence type="ECO:0000256" key="4">
    <source>
        <dbReference type="SAM" id="MobiDB-lite"/>
    </source>
</evidence>
<dbReference type="PANTHER" id="PTHR43618">
    <property type="entry name" value="7-ALPHA-HYDROXYSTEROID DEHYDROGENASE"/>
    <property type="match status" value="1"/>
</dbReference>
<gene>
    <name evidence="5" type="ORF">EVG20_g9873</name>
</gene>
<dbReference type="InterPro" id="IPR052178">
    <property type="entry name" value="Sec_Metab_Biosynth_SDR"/>
</dbReference>
<comment type="caution">
    <text evidence="5">The sequence shown here is derived from an EMBL/GenBank/DDBJ whole genome shotgun (WGS) entry which is preliminary data.</text>
</comment>
<keyword evidence="2" id="KW-0521">NADP</keyword>
<keyword evidence="3" id="KW-0560">Oxidoreductase</keyword>
<sequence length="375" mass="40548">MSDIFSVEGLVAVITGGGSGTYLPLSRDTIRIHLDLAYRHRPADGHRARKQRRDGVYPRAAQGYARARGTRTQCKSSPLPFHSPLTPVGPRLYTMIPTRPNLQPEPNPRKPTHTHTRPHLRSPRPCFFRRSGPREPQKHDLLIPLQADITSRPSLLAAAETVRTAHGHVDLLVNNAGIALSRHIQPPPPPTPRSAEAEAAGVRALQRALWDEASPDDFRTSFAVNVAGAYDCTVAFLDLLHAANANGRGRACGGVTSQVLTVSSVAGFRRDERVYSVPYALSKAATTHLGKMLVNLLKEYKIRSNVLAPGIFPSDMTAGVVGDEDVAQDVPLQRAGGADDMAGMILYLASRAGAYVNGTVHMLDGGRVATFPSTY</sequence>
<feature type="region of interest" description="Disordered" evidence="4">
    <location>
        <begin position="62"/>
        <end position="137"/>
    </location>
</feature>
<proteinExistence type="inferred from homology"/>
<dbReference type="Gene3D" id="3.40.50.720">
    <property type="entry name" value="NAD(P)-binding Rossmann-like Domain"/>
    <property type="match status" value="1"/>
</dbReference>
<feature type="compositionally biased region" description="Basic residues" evidence="4">
    <location>
        <begin position="110"/>
        <end position="122"/>
    </location>
</feature>
<evidence type="ECO:0000313" key="6">
    <source>
        <dbReference type="Proteomes" id="UP000298327"/>
    </source>
</evidence>
<dbReference type="InterPro" id="IPR036291">
    <property type="entry name" value="NAD(P)-bd_dom_sf"/>
</dbReference>
<evidence type="ECO:0000256" key="1">
    <source>
        <dbReference type="ARBA" id="ARBA00006484"/>
    </source>
</evidence>
<dbReference type="EMBL" id="SEOQ01001075">
    <property type="protein sequence ID" value="TFY54029.1"/>
    <property type="molecule type" value="Genomic_DNA"/>
</dbReference>
<organism evidence="5 6">
    <name type="scientific">Dentipellis fragilis</name>
    <dbReference type="NCBI Taxonomy" id="205917"/>
    <lineage>
        <taxon>Eukaryota</taxon>
        <taxon>Fungi</taxon>
        <taxon>Dikarya</taxon>
        <taxon>Basidiomycota</taxon>
        <taxon>Agaricomycotina</taxon>
        <taxon>Agaricomycetes</taxon>
        <taxon>Russulales</taxon>
        <taxon>Hericiaceae</taxon>
        <taxon>Dentipellis</taxon>
    </lineage>
</organism>
<evidence type="ECO:0000313" key="5">
    <source>
        <dbReference type="EMBL" id="TFY54029.1"/>
    </source>
</evidence>
<dbReference type="Proteomes" id="UP000298327">
    <property type="component" value="Unassembled WGS sequence"/>
</dbReference>
<evidence type="ECO:0000256" key="3">
    <source>
        <dbReference type="ARBA" id="ARBA00023002"/>
    </source>
</evidence>
<dbReference type="PRINTS" id="PR00081">
    <property type="entry name" value="GDHRDH"/>
</dbReference>
<evidence type="ECO:0000256" key="2">
    <source>
        <dbReference type="ARBA" id="ARBA00022857"/>
    </source>
</evidence>
<dbReference type="SUPFAM" id="SSF51735">
    <property type="entry name" value="NAD(P)-binding Rossmann-fold domains"/>
    <property type="match status" value="1"/>
</dbReference>
<dbReference type="STRING" id="205917.A0A4Y9XZJ0"/>
<dbReference type="CDD" id="cd05233">
    <property type="entry name" value="SDR_c"/>
    <property type="match status" value="1"/>
</dbReference>
<comment type="similarity">
    <text evidence="1">Belongs to the short-chain dehydrogenases/reductases (SDR) family.</text>
</comment>
<dbReference type="AlphaFoldDB" id="A0A4Y9XZJ0"/>
<dbReference type="GO" id="GO:0016491">
    <property type="term" value="F:oxidoreductase activity"/>
    <property type="evidence" value="ECO:0007669"/>
    <property type="project" value="UniProtKB-KW"/>
</dbReference>
<accession>A0A4Y9XZJ0</accession>
<reference evidence="5 6" key="1">
    <citation type="submission" date="2019-02" db="EMBL/GenBank/DDBJ databases">
        <title>Genome sequencing of the rare red list fungi Dentipellis fragilis.</title>
        <authorList>
            <person name="Buettner E."/>
            <person name="Kellner H."/>
        </authorList>
    </citation>
    <scope>NUCLEOTIDE SEQUENCE [LARGE SCALE GENOMIC DNA]</scope>
    <source>
        <strain evidence="5 6">DSM 105465</strain>
    </source>
</reference>
<dbReference type="OrthoDB" id="2962696at2759"/>
<name>A0A4Y9XZJ0_9AGAM</name>